<dbReference type="PANTHER" id="PTHR21666:SF270">
    <property type="entry name" value="MUREIN HYDROLASE ACTIVATOR ENVC"/>
    <property type="match status" value="1"/>
</dbReference>
<evidence type="ECO:0000256" key="3">
    <source>
        <dbReference type="SAM" id="SignalP"/>
    </source>
</evidence>
<name>A0ABY4FJI4_9MICO</name>
<dbReference type="Gene3D" id="2.70.70.10">
    <property type="entry name" value="Glucose Permease (Domain IIA)"/>
    <property type="match status" value="1"/>
</dbReference>
<feature type="chain" id="PRO_5046525291" evidence="3">
    <location>
        <begin position="25"/>
        <end position="437"/>
    </location>
</feature>
<feature type="coiled-coil region" evidence="1">
    <location>
        <begin position="43"/>
        <end position="119"/>
    </location>
</feature>
<feature type="region of interest" description="Disordered" evidence="2">
    <location>
        <begin position="254"/>
        <end position="308"/>
    </location>
</feature>
<feature type="compositionally biased region" description="Basic and acidic residues" evidence="2">
    <location>
        <begin position="254"/>
        <end position="276"/>
    </location>
</feature>
<feature type="compositionally biased region" description="Polar residues" evidence="2">
    <location>
        <begin position="164"/>
        <end position="183"/>
    </location>
</feature>
<feature type="compositionally biased region" description="Basic and acidic residues" evidence="2">
    <location>
        <begin position="190"/>
        <end position="206"/>
    </location>
</feature>
<dbReference type="Proteomes" id="UP000831786">
    <property type="component" value="Chromosome"/>
</dbReference>
<feature type="region of interest" description="Disordered" evidence="2">
    <location>
        <begin position="161"/>
        <end position="222"/>
    </location>
</feature>
<dbReference type="InterPro" id="IPR050570">
    <property type="entry name" value="Cell_wall_metabolism_enzyme"/>
</dbReference>
<dbReference type="Pfam" id="PF01551">
    <property type="entry name" value="Peptidase_M23"/>
    <property type="match status" value="1"/>
</dbReference>
<evidence type="ECO:0000256" key="2">
    <source>
        <dbReference type="SAM" id="MobiDB-lite"/>
    </source>
</evidence>
<dbReference type="CDD" id="cd12797">
    <property type="entry name" value="M23_peptidase"/>
    <property type="match status" value="1"/>
</dbReference>
<gene>
    <name evidence="5" type="ORF">MUN78_11355</name>
</gene>
<reference evidence="5 6" key="1">
    <citation type="submission" date="2022-04" db="EMBL/GenBank/DDBJ databases">
        <title>Leucobacter sp. isolated from rhizosphere of garlic.</title>
        <authorList>
            <person name="Won M."/>
            <person name="Lee C.-M."/>
            <person name="Woen H.-Y."/>
            <person name="Kwon S.-W."/>
        </authorList>
    </citation>
    <scope>NUCLEOTIDE SEQUENCE [LARGE SCALE GENOMIC DNA]</scope>
    <source>
        <strain evidence="5 6">H21R-40</strain>
    </source>
</reference>
<proteinExistence type="predicted"/>
<dbReference type="SUPFAM" id="SSF51261">
    <property type="entry name" value="Duplicated hybrid motif"/>
    <property type="match status" value="1"/>
</dbReference>
<feature type="compositionally biased region" description="Gly residues" evidence="2">
    <location>
        <begin position="279"/>
        <end position="308"/>
    </location>
</feature>
<keyword evidence="1" id="KW-0175">Coiled coil</keyword>
<keyword evidence="3" id="KW-0732">Signal</keyword>
<protein>
    <submittedName>
        <fullName evidence="5">M23 family metallopeptidase</fullName>
    </submittedName>
</protein>
<dbReference type="InterPro" id="IPR016047">
    <property type="entry name" value="M23ase_b-sheet_dom"/>
</dbReference>
<organism evidence="5 6">
    <name type="scientific">Leucobacter allii</name>
    <dbReference type="NCBI Taxonomy" id="2932247"/>
    <lineage>
        <taxon>Bacteria</taxon>
        <taxon>Bacillati</taxon>
        <taxon>Actinomycetota</taxon>
        <taxon>Actinomycetes</taxon>
        <taxon>Micrococcales</taxon>
        <taxon>Microbacteriaceae</taxon>
        <taxon>Leucobacter</taxon>
    </lineage>
</organism>
<dbReference type="PANTHER" id="PTHR21666">
    <property type="entry name" value="PEPTIDASE-RELATED"/>
    <property type="match status" value="1"/>
</dbReference>
<feature type="domain" description="M23ase beta-sheet core" evidence="4">
    <location>
        <begin position="331"/>
        <end position="421"/>
    </location>
</feature>
<feature type="signal peptide" evidence="3">
    <location>
        <begin position="1"/>
        <end position="24"/>
    </location>
</feature>
<dbReference type="InterPro" id="IPR011055">
    <property type="entry name" value="Dup_hybrid_motif"/>
</dbReference>
<dbReference type="EMBL" id="CP095045">
    <property type="protein sequence ID" value="UOQ56281.1"/>
    <property type="molecule type" value="Genomic_DNA"/>
</dbReference>
<evidence type="ECO:0000259" key="4">
    <source>
        <dbReference type="Pfam" id="PF01551"/>
    </source>
</evidence>
<evidence type="ECO:0000313" key="6">
    <source>
        <dbReference type="Proteomes" id="UP000831786"/>
    </source>
</evidence>
<evidence type="ECO:0000313" key="5">
    <source>
        <dbReference type="EMBL" id="UOQ56281.1"/>
    </source>
</evidence>
<dbReference type="RefSeq" id="WP_244726509.1">
    <property type="nucleotide sequence ID" value="NZ_CP095045.1"/>
</dbReference>
<accession>A0ABY4FJI4</accession>
<keyword evidence="6" id="KW-1185">Reference proteome</keyword>
<evidence type="ECO:0000256" key="1">
    <source>
        <dbReference type="SAM" id="Coils"/>
    </source>
</evidence>
<sequence>MRGSTRRVLSAIGACAFAAGILVAAPIGAAPAQALDLPTWDDVQQAKQNQSAASAKVKEIEQLIADGEVELDRLRNLHSTTIEELHAAEDALARASEKAATLETQAEASRAEADDAADRAGALVAQMYRSGGVDRSLELFLDSDGSTADALLDRMASMSKATERNTQLSQEAEQAANTADTLTQQAEAAAAEREVLRQEQQQKEQEAAAAVSTQGEKVQEQEEQQRDLAVKLEALKDTTTKTVEGYQERLRIEEEQRRAEEERRRKEAEEAERLAREAGNGGGGGGGGGTDPGSGGGGGGGGVGGGGNGWTLPTSGYWVSEGFRPPGRPDHTGIDLAAGCGTPIYAAGSGTVALTYWDGGGGGNMVSVNHPNGWQTRYAHMMSWAIVVPGQAVYAGQILGYVGTTGASSGCHLHFEMRPNQDNGWYDFVNPADYIYF</sequence>